<keyword evidence="2" id="KW-1185">Reference proteome</keyword>
<name>A0A1M5TU28_9FIRM</name>
<dbReference type="RefSeq" id="WP_073196135.1">
    <property type="nucleotide sequence ID" value="NZ_FQXO01000025.1"/>
</dbReference>
<organism evidence="1 2">
    <name type="scientific">Caloranaerobacter azorensis DSM 13643</name>
    <dbReference type="NCBI Taxonomy" id="1121264"/>
    <lineage>
        <taxon>Bacteria</taxon>
        <taxon>Bacillati</taxon>
        <taxon>Bacillota</taxon>
        <taxon>Tissierellia</taxon>
        <taxon>Tissierellales</taxon>
        <taxon>Thermohalobacteraceae</taxon>
        <taxon>Caloranaerobacter</taxon>
    </lineage>
</organism>
<proteinExistence type="predicted"/>
<dbReference type="AlphaFoldDB" id="A0A1M5TU28"/>
<evidence type="ECO:0000313" key="2">
    <source>
        <dbReference type="Proteomes" id="UP000183967"/>
    </source>
</evidence>
<dbReference type="EMBL" id="FQXO01000025">
    <property type="protein sequence ID" value="SHH54140.1"/>
    <property type="molecule type" value="Genomic_DNA"/>
</dbReference>
<accession>A0A1M5TU28</accession>
<gene>
    <name evidence="1" type="ORF">SAMN02745135_01130</name>
</gene>
<protein>
    <submittedName>
        <fullName evidence="1">Uncharacterized protein</fullName>
    </submittedName>
</protein>
<evidence type="ECO:0000313" key="1">
    <source>
        <dbReference type="EMBL" id="SHH54140.1"/>
    </source>
</evidence>
<dbReference type="Proteomes" id="UP000183967">
    <property type="component" value="Unassembled WGS sequence"/>
</dbReference>
<reference evidence="2" key="1">
    <citation type="submission" date="2016-11" db="EMBL/GenBank/DDBJ databases">
        <authorList>
            <person name="Varghese N."/>
            <person name="Submissions S."/>
        </authorList>
    </citation>
    <scope>NUCLEOTIDE SEQUENCE [LARGE SCALE GENOMIC DNA]</scope>
    <source>
        <strain evidence="2">DSM 13643</strain>
    </source>
</reference>
<sequence length="81" mass="9170">MEISGKKLEKIVVTVKGNEVVIATLDKIKVTEKVAKKILELRKKFTEQEISNALYAAYLVNKFTLSYIKGILNRNSLIKDS</sequence>